<evidence type="ECO:0000313" key="6">
    <source>
        <dbReference type="EMBL" id="SVD56468.1"/>
    </source>
</evidence>
<evidence type="ECO:0000259" key="5">
    <source>
        <dbReference type="PROSITE" id="PS50929"/>
    </source>
</evidence>
<accession>A0A382WEE5</accession>
<organism evidence="6">
    <name type="scientific">marine metagenome</name>
    <dbReference type="NCBI Taxonomy" id="408172"/>
    <lineage>
        <taxon>unclassified sequences</taxon>
        <taxon>metagenomes</taxon>
        <taxon>ecological metagenomes</taxon>
    </lineage>
</organism>
<dbReference type="SUPFAM" id="SSF90123">
    <property type="entry name" value="ABC transporter transmembrane region"/>
    <property type="match status" value="1"/>
</dbReference>
<feature type="transmembrane region" description="Helical" evidence="4">
    <location>
        <begin position="59"/>
        <end position="79"/>
    </location>
</feature>
<dbReference type="PROSITE" id="PS50929">
    <property type="entry name" value="ABC_TM1F"/>
    <property type="match status" value="1"/>
</dbReference>
<feature type="domain" description="ABC transmembrane type-1" evidence="5">
    <location>
        <begin position="23"/>
        <end position="96"/>
    </location>
</feature>
<keyword evidence="1 4" id="KW-0812">Transmembrane</keyword>
<dbReference type="GO" id="GO:0016020">
    <property type="term" value="C:membrane"/>
    <property type="evidence" value="ECO:0007669"/>
    <property type="project" value="InterPro"/>
</dbReference>
<proteinExistence type="predicted"/>
<dbReference type="InterPro" id="IPR011527">
    <property type="entry name" value="ABC1_TM_dom"/>
</dbReference>
<dbReference type="GO" id="GO:0140359">
    <property type="term" value="F:ABC-type transporter activity"/>
    <property type="evidence" value="ECO:0007669"/>
    <property type="project" value="InterPro"/>
</dbReference>
<name>A0A382WEE5_9ZZZZ</name>
<protein>
    <recommendedName>
        <fullName evidence="5">ABC transmembrane type-1 domain-containing protein</fullName>
    </recommendedName>
</protein>
<dbReference type="EMBL" id="UINC01158757">
    <property type="protein sequence ID" value="SVD56468.1"/>
    <property type="molecule type" value="Genomic_DNA"/>
</dbReference>
<dbReference type="GO" id="GO:0005524">
    <property type="term" value="F:ATP binding"/>
    <property type="evidence" value="ECO:0007669"/>
    <property type="project" value="InterPro"/>
</dbReference>
<dbReference type="AlphaFoldDB" id="A0A382WEE5"/>
<dbReference type="Gene3D" id="1.20.1560.10">
    <property type="entry name" value="ABC transporter type 1, transmembrane domain"/>
    <property type="match status" value="1"/>
</dbReference>
<feature type="non-terminal residue" evidence="6">
    <location>
        <position position="96"/>
    </location>
</feature>
<evidence type="ECO:0000256" key="3">
    <source>
        <dbReference type="ARBA" id="ARBA00023136"/>
    </source>
</evidence>
<gene>
    <name evidence="6" type="ORF">METZ01_LOCUS409322</name>
</gene>
<feature type="transmembrane region" description="Helical" evidence="4">
    <location>
        <begin position="16"/>
        <end position="39"/>
    </location>
</feature>
<evidence type="ECO:0000256" key="1">
    <source>
        <dbReference type="ARBA" id="ARBA00022692"/>
    </source>
</evidence>
<reference evidence="6" key="1">
    <citation type="submission" date="2018-05" db="EMBL/GenBank/DDBJ databases">
        <authorList>
            <person name="Lanie J.A."/>
            <person name="Ng W.-L."/>
            <person name="Kazmierczak K.M."/>
            <person name="Andrzejewski T.M."/>
            <person name="Davidsen T.M."/>
            <person name="Wayne K.J."/>
            <person name="Tettelin H."/>
            <person name="Glass J.I."/>
            <person name="Rusch D."/>
            <person name="Podicherti R."/>
            <person name="Tsui H.-C.T."/>
            <person name="Winkler M.E."/>
        </authorList>
    </citation>
    <scope>NUCLEOTIDE SEQUENCE</scope>
</reference>
<keyword evidence="3 4" id="KW-0472">Membrane</keyword>
<evidence type="ECO:0000256" key="2">
    <source>
        <dbReference type="ARBA" id="ARBA00022989"/>
    </source>
</evidence>
<keyword evidence="2 4" id="KW-1133">Transmembrane helix</keyword>
<sequence>MKLLGRIVALSFRHKWWLVGAYLCLAGTSTAQLVLPRLFGEAIDRIDELTQGVSVSDQTMLTIAAMILGAGIVQGVLAFGQMFLGQVLSEAVVYDL</sequence>
<dbReference type="InterPro" id="IPR036640">
    <property type="entry name" value="ABC1_TM_sf"/>
</dbReference>
<evidence type="ECO:0000256" key="4">
    <source>
        <dbReference type="SAM" id="Phobius"/>
    </source>
</evidence>